<evidence type="ECO:0000313" key="4">
    <source>
        <dbReference type="Proteomes" id="UP000198951"/>
    </source>
</evidence>
<feature type="coiled-coil region" evidence="1">
    <location>
        <begin position="128"/>
        <end position="210"/>
    </location>
</feature>
<evidence type="ECO:0008006" key="5">
    <source>
        <dbReference type="Google" id="ProtNLM"/>
    </source>
</evidence>
<feature type="signal peptide" evidence="2">
    <location>
        <begin position="1"/>
        <end position="20"/>
    </location>
</feature>
<keyword evidence="2" id="KW-0732">Signal</keyword>
<evidence type="ECO:0000256" key="1">
    <source>
        <dbReference type="SAM" id="Coils"/>
    </source>
</evidence>
<evidence type="ECO:0000256" key="2">
    <source>
        <dbReference type="SAM" id="SignalP"/>
    </source>
</evidence>
<dbReference type="STRING" id="150146.SAMN05443667_11913"/>
<dbReference type="EMBL" id="FNRD01000019">
    <property type="protein sequence ID" value="SEB06452.1"/>
    <property type="molecule type" value="Genomic_DNA"/>
</dbReference>
<sequence length="367" mass="42148">MKKVIQITLLFLLVYQVSFAQKNDEIKYNEALEAYRQENYEVAVSKILEAKPLYRTVPPKVLYIEIMAKAEIIKINPFSDFALLDGTRKLAAKYLIDNSTRKNEYYNDIQNVKNELYTFPKDKVTFNALKESEERERAKIKLEKEKQEQERKIKAEAERIKLETANAEAEKNRKAVAVIEAEKARLAKINAETNRVNLEKEQKIQNENERKYYDSLEKKSKRKRPFSSLGFQSGEIAKYGLLYEGGGRKFMGFHIALRTSLTPDEEILNGVNTANKTEIDLGPNFKISRHIYFNLGAGYGMYSFVDRNDYSGRSEVNKAGYLVTSAGLMIRLSKIININGGASFMDIDKGFYKPEIIFGLSFNLKGK</sequence>
<protein>
    <recommendedName>
        <fullName evidence="5">Outer membrane protein beta-barrel domain-containing protein</fullName>
    </recommendedName>
</protein>
<gene>
    <name evidence="3" type="ORF">SAMN05443667_11913</name>
</gene>
<evidence type="ECO:0000313" key="3">
    <source>
        <dbReference type="EMBL" id="SEB06452.1"/>
    </source>
</evidence>
<dbReference type="Proteomes" id="UP000198951">
    <property type="component" value="Unassembled WGS sequence"/>
</dbReference>
<keyword evidence="4" id="KW-1185">Reference proteome</keyword>
<accession>A0A1H4GCL7</accession>
<feature type="chain" id="PRO_5011673826" description="Outer membrane protein beta-barrel domain-containing protein" evidence="2">
    <location>
        <begin position="21"/>
        <end position="367"/>
    </location>
</feature>
<proteinExistence type="predicted"/>
<name>A0A1H4GCL7_9FLAO</name>
<reference evidence="4" key="1">
    <citation type="submission" date="2016-10" db="EMBL/GenBank/DDBJ databases">
        <authorList>
            <person name="Varghese N."/>
            <person name="Submissions S."/>
        </authorList>
    </citation>
    <scope>NUCLEOTIDE SEQUENCE [LARGE SCALE GENOMIC DNA]</scope>
    <source>
        <strain evidence="4">DSM 22376</strain>
    </source>
</reference>
<dbReference type="AlphaFoldDB" id="A0A1H4GCL7"/>
<keyword evidence="1" id="KW-0175">Coiled coil</keyword>
<dbReference type="OrthoDB" id="693380at2"/>
<dbReference type="RefSeq" id="WP_091093856.1">
    <property type="nucleotide sequence ID" value="NZ_FNRD01000019.1"/>
</dbReference>
<organism evidence="3 4">
    <name type="scientific">Flavobacterium gillisiae</name>
    <dbReference type="NCBI Taxonomy" id="150146"/>
    <lineage>
        <taxon>Bacteria</taxon>
        <taxon>Pseudomonadati</taxon>
        <taxon>Bacteroidota</taxon>
        <taxon>Flavobacteriia</taxon>
        <taxon>Flavobacteriales</taxon>
        <taxon>Flavobacteriaceae</taxon>
        <taxon>Flavobacterium</taxon>
    </lineage>
</organism>